<gene>
    <name evidence="2" type="primary">LOC117647972</name>
</gene>
<keyword evidence="1" id="KW-1185">Reference proteome</keyword>
<dbReference type="Proteomes" id="UP000515158">
    <property type="component" value="Unplaced"/>
</dbReference>
<dbReference type="Pfam" id="PF22633">
    <property type="entry name" value="F5_F8_type_C_2"/>
    <property type="match status" value="1"/>
</dbReference>
<keyword evidence="2" id="KW-0675">Receptor</keyword>
<dbReference type="SUPFAM" id="SSF49785">
    <property type="entry name" value="Galactose-binding domain-like"/>
    <property type="match status" value="1"/>
</dbReference>
<dbReference type="InParanoid" id="A0A6P8ZQI1"/>
<reference evidence="2" key="1">
    <citation type="submission" date="2025-08" db="UniProtKB">
        <authorList>
            <consortium name="RefSeq"/>
        </authorList>
    </citation>
    <scope>IDENTIFICATION</scope>
    <source>
        <tissue evidence="2">Total insect</tissue>
    </source>
</reference>
<protein>
    <submittedName>
        <fullName evidence="2">Nuclear receptor 2C2-associated protein</fullName>
    </submittedName>
</protein>
<organism evidence="2">
    <name type="scientific">Thrips palmi</name>
    <name type="common">Melon thrips</name>
    <dbReference type="NCBI Taxonomy" id="161013"/>
    <lineage>
        <taxon>Eukaryota</taxon>
        <taxon>Metazoa</taxon>
        <taxon>Ecdysozoa</taxon>
        <taxon>Arthropoda</taxon>
        <taxon>Hexapoda</taxon>
        <taxon>Insecta</taxon>
        <taxon>Pterygota</taxon>
        <taxon>Neoptera</taxon>
        <taxon>Paraneoptera</taxon>
        <taxon>Thysanoptera</taxon>
        <taxon>Terebrantia</taxon>
        <taxon>Thripoidea</taxon>
        <taxon>Thripidae</taxon>
        <taxon>Thrips</taxon>
    </lineage>
</organism>
<dbReference type="KEGG" id="tpal:117647972"/>
<dbReference type="Gene3D" id="2.60.120.260">
    <property type="entry name" value="Galactose-binding domain-like"/>
    <property type="match status" value="1"/>
</dbReference>
<dbReference type="InterPro" id="IPR008979">
    <property type="entry name" value="Galactose-bd-like_sf"/>
</dbReference>
<sequence>MTSIFKGNFECKVSSVLNKDVKQFGKKNMFDGSDETCWNSDQGTPQYISVLLDKEEEISKISIQFQGGFVGQDCWLSSVTESGEKNIDVAFYPEDINSVQTFDINPIVKAKKFTVAFNKSTDFFGRIVVYKFDAYSPH</sequence>
<dbReference type="GeneID" id="117647972"/>
<dbReference type="OrthoDB" id="10250488at2759"/>
<accession>A0A6P8ZQI1</accession>
<dbReference type="AlphaFoldDB" id="A0A6P8ZQI1"/>
<proteinExistence type="predicted"/>
<evidence type="ECO:0000313" key="2">
    <source>
        <dbReference type="RefSeq" id="XP_034245894.1"/>
    </source>
</evidence>
<evidence type="ECO:0000313" key="1">
    <source>
        <dbReference type="Proteomes" id="UP000515158"/>
    </source>
</evidence>
<dbReference type="FunCoup" id="A0A6P8ZQI1">
    <property type="interactions" value="18"/>
</dbReference>
<name>A0A6P8ZQI1_THRPL</name>
<dbReference type="RefSeq" id="XP_034245894.1">
    <property type="nucleotide sequence ID" value="XM_034390003.1"/>
</dbReference>